<protein>
    <submittedName>
        <fullName evidence="1">Uncharacterized protein</fullName>
    </submittedName>
</protein>
<dbReference type="SUPFAM" id="SSF48239">
    <property type="entry name" value="Terpenoid cyclases/Protein prenyltransferases"/>
    <property type="match status" value="1"/>
</dbReference>
<gene>
    <name evidence="1" type="ORF">A2633_01345</name>
</gene>
<name>A0A1G2K5I7_9BACT</name>
<dbReference type="EMBL" id="MHQC01000032">
    <property type="protein sequence ID" value="OGZ94645.1"/>
    <property type="molecule type" value="Genomic_DNA"/>
</dbReference>
<dbReference type="AlphaFoldDB" id="A0A1G2K5I7"/>
<dbReference type="Gene3D" id="1.50.10.20">
    <property type="match status" value="1"/>
</dbReference>
<evidence type="ECO:0000313" key="1">
    <source>
        <dbReference type="EMBL" id="OGZ94645.1"/>
    </source>
</evidence>
<reference evidence="1 2" key="1">
    <citation type="journal article" date="2016" name="Nat. Commun.">
        <title>Thousands of microbial genomes shed light on interconnected biogeochemical processes in an aquifer system.</title>
        <authorList>
            <person name="Anantharaman K."/>
            <person name="Brown C.T."/>
            <person name="Hug L.A."/>
            <person name="Sharon I."/>
            <person name="Castelle C.J."/>
            <person name="Probst A.J."/>
            <person name="Thomas B.C."/>
            <person name="Singh A."/>
            <person name="Wilkins M.J."/>
            <person name="Karaoz U."/>
            <person name="Brodie E.L."/>
            <person name="Williams K.H."/>
            <person name="Hubbard S.S."/>
            <person name="Banfield J.F."/>
        </authorList>
    </citation>
    <scope>NUCLEOTIDE SEQUENCE [LARGE SCALE GENOMIC DNA]</scope>
</reference>
<comment type="caution">
    <text evidence="1">The sequence shown here is derived from an EMBL/GenBank/DDBJ whole genome shotgun (WGS) entry which is preliminary data.</text>
</comment>
<accession>A0A1G2K5I7</accession>
<evidence type="ECO:0000313" key="2">
    <source>
        <dbReference type="Proteomes" id="UP000177152"/>
    </source>
</evidence>
<sequence>MSKIASNIFLQSALAEVPRLLGLLNRNPASHSYGSFDRAFWHYRTADISCARYQEAVLTLALLYANDFEENIYYQDSRVLEWINAAIGFSLSLQDRDGSFSEWYLHESSFVATAFVTAALSETLLVLGEQKIRGYKKAVDVLCRAADWLTSLDEELVRNQESGSMLALVNVWLLTRDERYRMSAFEKAKRFTDAQVSEGWWSEYGGPDIGYLSLTIDYLAKYSQKYDDQRVVEAIRKSSAFLTNFLHPNYTVGGEYGSRNTEYLIPSGFVLLSDKDQNMRLIAEFCAHSLALQSGIGPSNLDDRYLAYILYNWLQAGLIYVPSDGGRIRRFLAERRVDTFFPMSGIRVVDRGIYYFVANLYKGGAFRVYAPGKTYLDSGADIISRGHAYTSNVLDKNNGIHCVSAVAKEFSTSGFLKFVSEPLMKTPIMLLFKMFQLTIGQSGILRKFLKKVLRKGMITDARRSSISFKRSFVLTDNGVRIVDVVGAALHKEDIYYGRKSSYNFIPSSKYFLNQEVGGERSNFREPVFSVTGDTTTTVRELYW</sequence>
<proteinExistence type="predicted"/>
<dbReference type="Proteomes" id="UP000177152">
    <property type="component" value="Unassembled WGS sequence"/>
</dbReference>
<organism evidence="1 2">
    <name type="scientific">Candidatus Sungbacteria bacterium RIFCSPHIGHO2_01_FULL_47_32</name>
    <dbReference type="NCBI Taxonomy" id="1802264"/>
    <lineage>
        <taxon>Bacteria</taxon>
        <taxon>Candidatus Sungiibacteriota</taxon>
    </lineage>
</organism>
<dbReference type="InterPro" id="IPR008930">
    <property type="entry name" value="Terpenoid_cyclase/PrenylTrfase"/>
</dbReference>